<dbReference type="EMBL" id="JACIEP010000003">
    <property type="protein sequence ID" value="MBB4035037.1"/>
    <property type="molecule type" value="Genomic_DNA"/>
</dbReference>
<comment type="subcellular location">
    <subcellularLocation>
        <location evidence="1">Cell membrane</location>
        <topology evidence="1">Multi-pass membrane protein</topology>
    </subcellularLocation>
</comment>
<feature type="transmembrane region" description="Helical" evidence="6">
    <location>
        <begin position="277"/>
        <end position="302"/>
    </location>
</feature>
<dbReference type="PANTHER" id="PTHR30619">
    <property type="entry name" value="DNA INTERNALIZATION/COMPETENCE PROTEIN COMEC/REC2"/>
    <property type="match status" value="1"/>
</dbReference>
<name>A0A840CGB9_9BACT</name>
<organism evidence="9 10">
    <name type="scientific">Dysgonomonas hofstadii</name>
    <dbReference type="NCBI Taxonomy" id="637886"/>
    <lineage>
        <taxon>Bacteria</taxon>
        <taxon>Pseudomonadati</taxon>
        <taxon>Bacteroidota</taxon>
        <taxon>Bacteroidia</taxon>
        <taxon>Bacteroidales</taxon>
        <taxon>Dysgonomonadaceae</taxon>
        <taxon>Dysgonomonas</taxon>
    </lineage>
</organism>
<feature type="transmembrane region" description="Helical" evidence="6">
    <location>
        <begin position="247"/>
        <end position="271"/>
    </location>
</feature>
<dbReference type="AlphaFoldDB" id="A0A840CGB9"/>
<evidence type="ECO:0000256" key="2">
    <source>
        <dbReference type="ARBA" id="ARBA00022475"/>
    </source>
</evidence>
<dbReference type="InterPro" id="IPR004477">
    <property type="entry name" value="ComEC_N"/>
</dbReference>
<dbReference type="RefSeq" id="WP_183305989.1">
    <property type="nucleotide sequence ID" value="NZ_JACIEP010000003.1"/>
</dbReference>
<feature type="transmembrane region" description="Helical" evidence="6">
    <location>
        <begin position="444"/>
        <end position="468"/>
    </location>
</feature>
<evidence type="ECO:0000259" key="8">
    <source>
        <dbReference type="Pfam" id="PF13567"/>
    </source>
</evidence>
<sequence length="657" mass="75908">MKNPLAKIPFLFLLIPLLIGILLQYYFSTEYLSMAFALTGTMAMLFSYLIAEKYQFSFRWLFGFGAFLFIVAIGIFSTELRQQKSEFIFPDMQEAYYGIVTDTPQEKPNTTAYRVYLPDLDKQIVCYFQRDTLDNNRLLPGEQFLFFGAIQPFRNMGNPDDFDYVKYMYDQGFAGSVYLNKQSWKSSGDVSYSLKYLALRCRQQIMNFYKSLGFTQTEYSILSALTLGYQNDLTDDIKQGFRTTGTVHVLSVSGLHVGIIYLIISFLLGFICRSSKYYWIKPCLIILLLWCYAFITGLPVSVVRASLMLSVFCVSEIFEKKSFSIHALFIAAFFILLINPFSLFDVGFQLSFISVLSILYLLPKVSGIIKTENKYLRNVWQLFALSLVAQLATFPLCLYYFGTFPTYFFIGNLLIVPLVSFITYAVAGIAVAKLFSLILPDLSYYFYYLPVKILQLLVWLMTAIIRLIEDLPYALIDNVEFSFTDLVLMFTMIISGIFFFVYKRSKALLVSLSVVVFIFSIHIYDNLRQKPDLLTVYNRRQSTEIRLYKEQNETILNTEDLSQGYYIPDTRDKNTLILSSDKWDRKRTGDKLCVDNLILTNDNNFSLYSLTELFIPARVVLDGSLSIYTRRRLSKECKKLNIPCHDVVENGAFSLFF</sequence>
<dbReference type="Pfam" id="PF13567">
    <property type="entry name" value="DUF4131"/>
    <property type="match status" value="1"/>
</dbReference>
<gene>
    <name evidence="9" type="ORF">GGR21_000926</name>
</gene>
<dbReference type="InterPro" id="IPR052159">
    <property type="entry name" value="Competence_DNA_uptake"/>
</dbReference>
<comment type="caution">
    <text evidence="9">The sequence shown here is derived from an EMBL/GenBank/DDBJ whole genome shotgun (WGS) entry which is preliminary data.</text>
</comment>
<dbReference type="GO" id="GO:0005886">
    <property type="term" value="C:plasma membrane"/>
    <property type="evidence" value="ECO:0007669"/>
    <property type="project" value="UniProtKB-SubCell"/>
</dbReference>
<feature type="transmembrane region" description="Helical" evidence="6">
    <location>
        <begin position="480"/>
        <end position="500"/>
    </location>
</feature>
<feature type="transmembrane region" description="Helical" evidence="6">
    <location>
        <begin position="323"/>
        <end position="340"/>
    </location>
</feature>
<accession>A0A840CGB9</accession>
<reference evidence="9 10" key="1">
    <citation type="submission" date="2020-08" db="EMBL/GenBank/DDBJ databases">
        <title>Genomic Encyclopedia of Type Strains, Phase IV (KMG-IV): sequencing the most valuable type-strain genomes for metagenomic binning, comparative biology and taxonomic classification.</title>
        <authorList>
            <person name="Goeker M."/>
        </authorList>
    </citation>
    <scope>NUCLEOTIDE SEQUENCE [LARGE SCALE GENOMIC DNA]</scope>
    <source>
        <strain evidence="9 10">DSM 104969</strain>
    </source>
</reference>
<evidence type="ECO:0000256" key="4">
    <source>
        <dbReference type="ARBA" id="ARBA00022989"/>
    </source>
</evidence>
<feature type="transmembrane region" description="Helical" evidence="6">
    <location>
        <begin position="382"/>
        <end position="401"/>
    </location>
</feature>
<feature type="domain" description="DUF4131" evidence="8">
    <location>
        <begin position="34"/>
        <end position="183"/>
    </location>
</feature>
<dbReference type="InterPro" id="IPR025405">
    <property type="entry name" value="DUF4131"/>
</dbReference>
<evidence type="ECO:0000313" key="10">
    <source>
        <dbReference type="Proteomes" id="UP000555103"/>
    </source>
</evidence>
<evidence type="ECO:0000313" key="9">
    <source>
        <dbReference type="EMBL" id="MBB4035037.1"/>
    </source>
</evidence>
<evidence type="ECO:0000256" key="6">
    <source>
        <dbReference type="SAM" id="Phobius"/>
    </source>
</evidence>
<dbReference type="PANTHER" id="PTHR30619:SF1">
    <property type="entry name" value="RECOMBINATION PROTEIN 2"/>
    <property type="match status" value="1"/>
</dbReference>
<keyword evidence="3 6" id="KW-0812">Transmembrane</keyword>
<feature type="transmembrane region" description="Helical" evidence="6">
    <location>
        <begin position="407"/>
        <end position="432"/>
    </location>
</feature>
<feature type="transmembrane region" description="Helical" evidence="6">
    <location>
        <begin position="57"/>
        <end position="76"/>
    </location>
</feature>
<keyword evidence="5 6" id="KW-0472">Membrane</keyword>
<feature type="transmembrane region" description="Helical" evidence="6">
    <location>
        <begin position="34"/>
        <end position="51"/>
    </location>
</feature>
<keyword evidence="2" id="KW-1003">Cell membrane</keyword>
<dbReference type="Proteomes" id="UP000555103">
    <property type="component" value="Unassembled WGS sequence"/>
</dbReference>
<feature type="transmembrane region" description="Helical" evidence="6">
    <location>
        <begin position="346"/>
        <end position="362"/>
    </location>
</feature>
<dbReference type="Pfam" id="PF03772">
    <property type="entry name" value="Competence"/>
    <property type="match status" value="1"/>
</dbReference>
<keyword evidence="10" id="KW-1185">Reference proteome</keyword>
<evidence type="ECO:0000256" key="1">
    <source>
        <dbReference type="ARBA" id="ARBA00004651"/>
    </source>
</evidence>
<protein>
    <submittedName>
        <fullName evidence="9">Competence protein ComEC</fullName>
    </submittedName>
</protein>
<dbReference type="NCBIfam" id="TIGR00360">
    <property type="entry name" value="ComEC_N-term"/>
    <property type="match status" value="1"/>
</dbReference>
<proteinExistence type="predicted"/>
<feature type="domain" description="ComEC/Rec2-related protein" evidence="7">
    <location>
        <begin position="225"/>
        <end position="499"/>
    </location>
</feature>
<keyword evidence="4 6" id="KW-1133">Transmembrane helix</keyword>
<feature type="transmembrane region" description="Helical" evidence="6">
    <location>
        <begin position="6"/>
        <end position="27"/>
    </location>
</feature>
<evidence type="ECO:0000256" key="3">
    <source>
        <dbReference type="ARBA" id="ARBA00022692"/>
    </source>
</evidence>
<feature type="transmembrane region" description="Helical" evidence="6">
    <location>
        <begin position="507"/>
        <end position="524"/>
    </location>
</feature>
<evidence type="ECO:0000259" key="7">
    <source>
        <dbReference type="Pfam" id="PF03772"/>
    </source>
</evidence>
<evidence type="ECO:0000256" key="5">
    <source>
        <dbReference type="ARBA" id="ARBA00023136"/>
    </source>
</evidence>